<keyword evidence="8" id="KW-1185">Reference proteome</keyword>
<evidence type="ECO:0000256" key="5">
    <source>
        <dbReference type="SAM" id="Coils"/>
    </source>
</evidence>
<evidence type="ECO:0000313" key="8">
    <source>
        <dbReference type="Proteomes" id="UP000636800"/>
    </source>
</evidence>
<keyword evidence="2 4" id="KW-0863">Zinc-finger</keyword>
<evidence type="ECO:0000313" key="7">
    <source>
        <dbReference type="EMBL" id="KAG0489425.1"/>
    </source>
</evidence>
<proteinExistence type="predicted"/>
<dbReference type="GO" id="GO:0008270">
    <property type="term" value="F:zinc ion binding"/>
    <property type="evidence" value="ECO:0007669"/>
    <property type="project" value="UniProtKB-KW"/>
</dbReference>
<gene>
    <name evidence="7" type="ORF">HPP92_008236</name>
</gene>
<dbReference type="PROSITE" id="PS50089">
    <property type="entry name" value="ZF_RING_2"/>
    <property type="match status" value="1"/>
</dbReference>
<dbReference type="EMBL" id="JADCNL010000003">
    <property type="protein sequence ID" value="KAG0489425.1"/>
    <property type="molecule type" value="Genomic_DNA"/>
</dbReference>
<reference evidence="7 8" key="1">
    <citation type="journal article" date="2020" name="Nat. Food">
        <title>A phased Vanilla planifolia genome enables genetic improvement of flavour and production.</title>
        <authorList>
            <person name="Hasing T."/>
            <person name="Tang H."/>
            <person name="Brym M."/>
            <person name="Khazi F."/>
            <person name="Huang T."/>
            <person name="Chambers A.H."/>
        </authorList>
    </citation>
    <scope>NUCLEOTIDE SEQUENCE [LARGE SCALE GENOMIC DNA]</scope>
    <source>
        <tissue evidence="7">Leaf</tissue>
    </source>
</reference>
<evidence type="ECO:0000259" key="6">
    <source>
        <dbReference type="PROSITE" id="PS50089"/>
    </source>
</evidence>
<dbReference type="InterPro" id="IPR001841">
    <property type="entry name" value="Znf_RING"/>
</dbReference>
<keyword evidence="5" id="KW-0175">Coiled coil</keyword>
<comment type="caution">
    <text evidence="7">The sequence shown here is derived from an EMBL/GenBank/DDBJ whole genome shotgun (WGS) entry which is preliminary data.</text>
</comment>
<feature type="domain" description="RING-type" evidence="6">
    <location>
        <begin position="290"/>
        <end position="325"/>
    </location>
</feature>
<protein>
    <recommendedName>
        <fullName evidence="6">RING-type domain-containing protein</fullName>
    </recommendedName>
</protein>
<keyword evidence="1" id="KW-0479">Metal-binding</keyword>
<dbReference type="FunFam" id="3.30.40.10:FF:000239">
    <property type="entry name" value="probable BOI-related E3 ubiquitin-protein ligase 2"/>
    <property type="match status" value="1"/>
</dbReference>
<dbReference type="GO" id="GO:0004842">
    <property type="term" value="F:ubiquitin-protein transferase activity"/>
    <property type="evidence" value="ECO:0007669"/>
    <property type="project" value="TreeGrafter"/>
</dbReference>
<dbReference type="PANTHER" id="PTHR42647:SF72">
    <property type="entry name" value="EF-HAND CALCIUM-BINDING DOMAIN-CONTAINING PROTEIN 4A"/>
    <property type="match status" value="1"/>
</dbReference>
<evidence type="ECO:0000256" key="3">
    <source>
        <dbReference type="ARBA" id="ARBA00022833"/>
    </source>
</evidence>
<dbReference type="InterPro" id="IPR013083">
    <property type="entry name" value="Znf_RING/FYVE/PHD"/>
</dbReference>
<dbReference type="AlphaFoldDB" id="A0A835RBW5"/>
<dbReference type="Gene3D" id="3.30.40.10">
    <property type="entry name" value="Zinc/RING finger domain, C3HC4 (zinc finger)"/>
    <property type="match status" value="1"/>
</dbReference>
<keyword evidence="3" id="KW-0862">Zinc</keyword>
<evidence type="ECO:0000256" key="1">
    <source>
        <dbReference type="ARBA" id="ARBA00022723"/>
    </source>
</evidence>
<accession>A0A835RBW5</accession>
<dbReference type="Pfam" id="PF13920">
    <property type="entry name" value="zf-C3HC4_3"/>
    <property type="match status" value="1"/>
</dbReference>
<dbReference type="PANTHER" id="PTHR42647">
    <property type="entry name" value="SBP (S-RIBONUCLEASE BINDING PROTEIN) FAMILY PROTEIN"/>
    <property type="match status" value="1"/>
</dbReference>
<name>A0A835RBW5_VANPL</name>
<feature type="coiled-coil region" evidence="5">
    <location>
        <begin position="187"/>
        <end position="214"/>
    </location>
</feature>
<evidence type="ECO:0000256" key="2">
    <source>
        <dbReference type="ARBA" id="ARBA00022771"/>
    </source>
</evidence>
<sequence>MLDIDPTPSSLDFRSSSVLQGRNMLQSIDKHVGPLLPPLCQSIFLGDDRSHFVEFPNATVLSMDNPHSKLTCNVPGCRKRRRDDSSPSLLPQPLRVPDPALVVNTGNGSAVSSASLRLFESAETSTSGRQFNAITQQVFAQVCYQNLEIDTFIRHQNERLRLGLDAVKKKHLKSLFSILEVIVAKRLMEKESELQITNMKNAELEERIRLMDAERQIWFNHAKKNEVVVSSLRSSLEQILHQKDKAEGYGDSGCAFPADDAQSFCFEKETEVPTRIPVGNAEEIGARLVCKVCDNNEVGVLVIPCRHLCLCKECENMVDSCPICKQPKNACLRIFLC</sequence>
<dbReference type="OrthoDB" id="673645at2759"/>
<organism evidence="7 8">
    <name type="scientific">Vanilla planifolia</name>
    <name type="common">Vanilla</name>
    <dbReference type="NCBI Taxonomy" id="51239"/>
    <lineage>
        <taxon>Eukaryota</taxon>
        <taxon>Viridiplantae</taxon>
        <taxon>Streptophyta</taxon>
        <taxon>Embryophyta</taxon>
        <taxon>Tracheophyta</taxon>
        <taxon>Spermatophyta</taxon>
        <taxon>Magnoliopsida</taxon>
        <taxon>Liliopsida</taxon>
        <taxon>Asparagales</taxon>
        <taxon>Orchidaceae</taxon>
        <taxon>Vanilloideae</taxon>
        <taxon>Vanilleae</taxon>
        <taxon>Vanilla</taxon>
    </lineage>
</organism>
<dbReference type="Proteomes" id="UP000636800">
    <property type="component" value="Chromosome 3"/>
</dbReference>
<evidence type="ECO:0000256" key="4">
    <source>
        <dbReference type="PROSITE-ProRule" id="PRU00175"/>
    </source>
</evidence>